<sequence length="1604" mass="180052">MFHFSAGPPGDEVSLLHGSKPTPNQAKPEKRQITRNRASYSCLTCRRRKVKCDKARPICGGCQKADVECFYTQDDTTSTSAQPDLPKETTSPVWKKRKSSPMSQGSLGTITEAHELRTPADLKAIEEQLHRLTKMFDAFRQGNGNDLRLKGFLTPEASNSDSGSDGILPKSSMSLDMFQPSNYASAREPSDLSKPLSSLNLSNGESRPEYPFWINISEEIDQLNHLMRRRDNTYASSISPENKHCDRPREFVPPVNEDHEQEKDDVTDPTDFHKEAGEKIPEDLRPDSHCPICRLMPFTKSSLLQNLPIKCTAETALQHLTQGLPTRAQSNVLFRCWLSGVYPILGLLLPSEMSRKHEEFWDQVESNGLSESNFRDLDFLAVIYAIWYAGSLSISTKGLRQWFPQTSRAQLSTRFHDQVVFCLLISCFAQKVSLYKLAALVLLQSMPIAEEDPLQGSLYLSLAVRLALTMGLHREPTLFELSITEENMRRRLWWQIIQLDVSHVVASGYPSQISEKFCDTRIFCEDRDAHVSEDGAASVNSDKSLRISPSSSSASNGESTNPKAFGTLSLLARGKSIMACAIRSVVSLHLETKRLTNGDMQEMKRIMTEAGDQVNAIIKSIPSKGVPEMGFVPDTLRDAQQRASDTDVSMGDPITANDTAYYKTTVNNTDPSWPLAAYYRAKQAAYNKWARISLSMLIDKVHCVAYAPFLKNTRSKLWGMGRQCALHNCHSFLRKFVSLAADPDLEPFRWAWPATYGPLHAVLIVLVDLYERPTSVEAPRSRELIDRVFGLAAPGAGIVGGPDGVTVQRPLREGGIEAWDMLRGLRSAAWQRAGLDPTVLWTEADQIELGIAQPLTDAQKIAQSIREDSIYDSPTPGPQTSPSCTRDPQAEHPALEKGVRYMVHLAHKELVNESHEAQEPICSQAMRSQLRQTLENESGSNGGRVLARREGQPRMPFPLSKRMEKCSGTAATSDTTPVHVLPFHTHTPRAEGQPPLCPTQTAPFLDGYEAKNGTQTVQQESAQLQHNWGEVPAKDVTGTEQKLFNAQLSKQQTMETSYGSNNMNGYSNGLLDHHDEESHRDQSFVYTELHQGDTEMNMGFDWERWDSVFGQYSGFTDLMEDVTEWSDLSTVTNINLPSSFMLRDWNSCTTSHPTSSITLMERTDNQTTHEPHKNLFDYSNVVTFTAGKGSHQQYFAFDGPRLCRESTYFADRLHGDHPEARSRHFDFGDIKPALLACMLSWYRGWGCVSCDEDSSHVNEALSLAEKCRIVRFKEHLVQKTKTQTSALGLEKAQSDYPLSLAVTTKEEALPLKSSQHFHNGRPRILQMETTHLILYLVEGRPLLNILHMPTFTKSPTVAVVAHQGSRKSGPHYIHTALLEDGSKFFETILKTRRPQLIPLDLDRDVDVTDFDVFVTWLYEGCIDEHTLGDRFINIWTLASQLESDTFKSYIMKEGRVHLQESDYLSIAKFLDGDVISKCALREYILSGLASKIASNGWVSFIERTRGGWEDFMSHKDDEAGTKGKFISCLMARLDQMRQNGMQSSPATQLEGHGGALFDHPSPQSQHRSQTLPVYVAPEESTPHIRIPKLVLKKRKWEADTVQQH</sequence>
<keyword evidence="6" id="KW-0539">Nucleus</keyword>
<dbReference type="PANTHER" id="PTHR31001">
    <property type="entry name" value="UNCHARACTERIZED TRANSCRIPTIONAL REGULATORY PROTEIN"/>
    <property type="match status" value="1"/>
</dbReference>
<dbReference type="SMART" id="SM00066">
    <property type="entry name" value="GAL4"/>
    <property type="match status" value="1"/>
</dbReference>
<dbReference type="GeneID" id="34585114"/>
<dbReference type="Pfam" id="PF04082">
    <property type="entry name" value="Fungal_trans"/>
    <property type="match status" value="1"/>
</dbReference>
<dbReference type="RefSeq" id="XP_022503951.1">
    <property type="nucleotide sequence ID" value="XM_022639996.1"/>
</dbReference>
<protein>
    <recommendedName>
        <fullName evidence="12">Zn(2)-C6 fungal-type domain-containing protein</fullName>
    </recommendedName>
</protein>
<feature type="region of interest" description="Disordered" evidence="7">
    <location>
        <begin position="868"/>
        <end position="890"/>
    </location>
</feature>
<dbReference type="PROSITE" id="PS50097">
    <property type="entry name" value="BTB"/>
    <property type="match status" value="1"/>
</dbReference>
<feature type="domain" description="Zn(2)-C6 fungal-type" evidence="8">
    <location>
        <begin position="41"/>
        <end position="71"/>
    </location>
</feature>
<feature type="compositionally biased region" description="Polar residues" evidence="7">
    <location>
        <begin position="75"/>
        <end position="92"/>
    </location>
</feature>
<feature type="domain" description="BTB" evidence="9">
    <location>
        <begin position="1355"/>
        <end position="1426"/>
    </location>
</feature>
<dbReference type="GO" id="GO:0005634">
    <property type="term" value="C:nucleus"/>
    <property type="evidence" value="ECO:0007669"/>
    <property type="project" value="UniProtKB-SubCell"/>
</dbReference>
<gene>
    <name evidence="10" type="ORF">AYO20_01690</name>
</gene>
<evidence type="ECO:0000259" key="9">
    <source>
        <dbReference type="PROSITE" id="PS50097"/>
    </source>
</evidence>
<organism evidence="10 11">
    <name type="scientific">Fonsecaea nubica</name>
    <dbReference type="NCBI Taxonomy" id="856822"/>
    <lineage>
        <taxon>Eukaryota</taxon>
        <taxon>Fungi</taxon>
        <taxon>Dikarya</taxon>
        <taxon>Ascomycota</taxon>
        <taxon>Pezizomycotina</taxon>
        <taxon>Eurotiomycetes</taxon>
        <taxon>Chaetothyriomycetidae</taxon>
        <taxon>Chaetothyriales</taxon>
        <taxon>Herpotrichiellaceae</taxon>
        <taxon>Fonsecaea</taxon>
    </lineage>
</organism>
<accession>A0A178D9V2</accession>
<comment type="caution">
    <text evidence="10">The sequence shown here is derived from an EMBL/GenBank/DDBJ whole genome shotgun (WGS) entry which is preliminary data.</text>
</comment>
<evidence type="ECO:0000256" key="4">
    <source>
        <dbReference type="ARBA" id="ARBA00023125"/>
    </source>
</evidence>
<dbReference type="OrthoDB" id="3989227at2759"/>
<feature type="region of interest" description="Disordered" evidence="7">
    <location>
        <begin position="154"/>
        <end position="174"/>
    </location>
</feature>
<feature type="region of interest" description="Disordered" evidence="7">
    <location>
        <begin position="1"/>
        <end position="33"/>
    </location>
</feature>
<keyword evidence="11" id="KW-1185">Reference proteome</keyword>
<dbReference type="GO" id="GO:0006351">
    <property type="term" value="P:DNA-templated transcription"/>
    <property type="evidence" value="ECO:0007669"/>
    <property type="project" value="InterPro"/>
</dbReference>
<keyword evidence="5" id="KW-0804">Transcription</keyword>
<dbReference type="CDD" id="cd00067">
    <property type="entry name" value="GAL4"/>
    <property type="match status" value="1"/>
</dbReference>
<evidence type="ECO:0000256" key="2">
    <source>
        <dbReference type="ARBA" id="ARBA00022723"/>
    </source>
</evidence>
<feature type="compositionally biased region" description="Low complexity" evidence="7">
    <location>
        <begin position="546"/>
        <end position="560"/>
    </location>
</feature>
<dbReference type="GO" id="GO:0008270">
    <property type="term" value="F:zinc ion binding"/>
    <property type="evidence" value="ECO:0007669"/>
    <property type="project" value="InterPro"/>
</dbReference>
<dbReference type="Pfam" id="PF00172">
    <property type="entry name" value="Zn_clus"/>
    <property type="match status" value="1"/>
</dbReference>
<keyword evidence="4" id="KW-0238">DNA-binding</keyword>
<keyword evidence="2" id="KW-0479">Metal-binding</keyword>
<evidence type="ECO:0000256" key="3">
    <source>
        <dbReference type="ARBA" id="ARBA00023015"/>
    </source>
</evidence>
<reference evidence="10 11" key="1">
    <citation type="submission" date="2016-03" db="EMBL/GenBank/DDBJ databases">
        <title>The draft genome sequence of Fonsecaea nubica causative agent of cutaneous subcutaneous infection in human host.</title>
        <authorList>
            <person name="Costa F."/>
            <person name="Sybren D.H."/>
            <person name="Raittz R.T."/>
            <person name="Weiss V.A."/>
            <person name="Leao A.C."/>
            <person name="Gomes R."/>
            <person name="De Souza E.M."/>
            <person name="Pedrosa F.O."/>
            <person name="Steffens M.B."/>
            <person name="Bombassaro A."/>
            <person name="Tadra-Sfeir M.Z."/>
            <person name="Moreno L.F."/>
            <person name="Najafzadeh M.J."/>
            <person name="Felipe M.S."/>
            <person name="Teixeira M."/>
            <person name="Sun J."/>
            <person name="Xi L."/>
            <person name="Castro M.A."/>
            <person name="Vicente V.A."/>
        </authorList>
    </citation>
    <scope>NUCLEOTIDE SEQUENCE [LARGE SCALE GENOMIC DNA]</scope>
    <source>
        <strain evidence="10 11">CBS 269.64</strain>
    </source>
</reference>
<evidence type="ECO:0000256" key="7">
    <source>
        <dbReference type="SAM" id="MobiDB-lite"/>
    </source>
</evidence>
<dbReference type="GO" id="GO:0003677">
    <property type="term" value="F:DNA binding"/>
    <property type="evidence" value="ECO:0007669"/>
    <property type="project" value="UniProtKB-KW"/>
</dbReference>
<dbReference type="InterPro" id="IPR050613">
    <property type="entry name" value="Sec_Metabolite_Reg"/>
</dbReference>
<dbReference type="InterPro" id="IPR036864">
    <property type="entry name" value="Zn2-C6_fun-type_DNA-bd_sf"/>
</dbReference>
<dbReference type="EMBL" id="LVCJ01000007">
    <property type="protein sequence ID" value="OAL38939.1"/>
    <property type="molecule type" value="Genomic_DNA"/>
</dbReference>
<name>A0A178D9V2_9EURO</name>
<evidence type="ECO:0000256" key="1">
    <source>
        <dbReference type="ARBA" id="ARBA00004123"/>
    </source>
</evidence>
<keyword evidence="3" id="KW-0805">Transcription regulation</keyword>
<evidence type="ECO:0000256" key="5">
    <source>
        <dbReference type="ARBA" id="ARBA00023163"/>
    </source>
</evidence>
<evidence type="ECO:0000256" key="6">
    <source>
        <dbReference type="ARBA" id="ARBA00023242"/>
    </source>
</evidence>
<feature type="region of interest" description="Disordered" evidence="7">
    <location>
        <begin position="534"/>
        <end position="560"/>
    </location>
</feature>
<dbReference type="InterPro" id="IPR001138">
    <property type="entry name" value="Zn2Cys6_DnaBD"/>
</dbReference>
<evidence type="ECO:0000313" key="11">
    <source>
        <dbReference type="Proteomes" id="UP000185904"/>
    </source>
</evidence>
<dbReference type="Proteomes" id="UP000185904">
    <property type="component" value="Unassembled WGS sequence"/>
</dbReference>
<feature type="region of interest" description="Disordered" evidence="7">
    <location>
        <begin position="1543"/>
        <end position="1569"/>
    </location>
</feature>
<evidence type="ECO:0008006" key="12">
    <source>
        <dbReference type="Google" id="ProtNLM"/>
    </source>
</evidence>
<dbReference type="PROSITE" id="PS00463">
    <property type="entry name" value="ZN2_CY6_FUNGAL_1"/>
    <property type="match status" value="1"/>
</dbReference>
<proteinExistence type="predicted"/>
<dbReference type="SUPFAM" id="SSF57701">
    <property type="entry name" value="Zn2/Cys6 DNA-binding domain"/>
    <property type="match status" value="1"/>
</dbReference>
<dbReference type="SMART" id="SM00906">
    <property type="entry name" value="Fungal_trans"/>
    <property type="match status" value="1"/>
</dbReference>
<dbReference type="PROSITE" id="PS50048">
    <property type="entry name" value="ZN2_CY6_FUNGAL_2"/>
    <property type="match status" value="1"/>
</dbReference>
<dbReference type="Gene3D" id="4.10.240.10">
    <property type="entry name" value="Zn(2)-C6 fungal-type DNA-binding domain"/>
    <property type="match status" value="1"/>
</dbReference>
<evidence type="ECO:0000313" key="10">
    <source>
        <dbReference type="EMBL" id="OAL38939.1"/>
    </source>
</evidence>
<dbReference type="PANTHER" id="PTHR31001:SF79">
    <property type="entry name" value="ZN(II)2CYS6 TRANSCRIPTION FACTOR (EUROFUNG)"/>
    <property type="match status" value="1"/>
</dbReference>
<comment type="subcellular location">
    <subcellularLocation>
        <location evidence="1">Nucleus</location>
    </subcellularLocation>
</comment>
<dbReference type="CDD" id="cd12148">
    <property type="entry name" value="fungal_TF_MHR"/>
    <property type="match status" value="1"/>
</dbReference>
<dbReference type="InterPro" id="IPR000210">
    <property type="entry name" value="BTB/POZ_dom"/>
</dbReference>
<feature type="region of interest" description="Disordered" evidence="7">
    <location>
        <begin position="75"/>
        <end position="106"/>
    </location>
</feature>
<dbReference type="InterPro" id="IPR007219">
    <property type="entry name" value="XnlR_reg_dom"/>
</dbReference>
<dbReference type="GO" id="GO:0000981">
    <property type="term" value="F:DNA-binding transcription factor activity, RNA polymerase II-specific"/>
    <property type="evidence" value="ECO:0007669"/>
    <property type="project" value="InterPro"/>
</dbReference>
<evidence type="ECO:0000259" key="8">
    <source>
        <dbReference type="PROSITE" id="PS50048"/>
    </source>
</evidence>